<dbReference type="Gene3D" id="3.90.1170.40">
    <property type="entry name" value="Molybdopterin biosynthesis MoaE subunit"/>
    <property type="match status" value="1"/>
</dbReference>
<keyword evidence="13" id="KW-1185">Reference proteome</keyword>
<proteinExistence type="inferred from homology"/>
<dbReference type="EMBL" id="ANOH01000003">
    <property type="protein sequence ID" value="EMI58487.1"/>
    <property type="molecule type" value="Genomic_DNA"/>
</dbReference>
<dbReference type="GO" id="GO:0030366">
    <property type="term" value="F:molybdopterin synthase activity"/>
    <property type="evidence" value="ECO:0007669"/>
    <property type="project" value="UniProtKB-EC"/>
</dbReference>
<comment type="pathway">
    <text evidence="1">Cofactor biosynthesis; molybdopterin biosynthesis.</text>
</comment>
<comment type="subunit">
    <text evidence="6">Heterotetramer of 2 MoaD subunits and 2 MoaE subunits. Also stable as homodimer. The enzyme changes between these two forms during catalysis.</text>
</comment>
<name>M5UAM7_9BACT</name>
<evidence type="ECO:0000256" key="5">
    <source>
        <dbReference type="ARBA" id="ARBA00023150"/>
    </source>
</evidence>
<dbReference type="PANTHER" id="PTHR23404">
    <property type="entry name" value="MOLYBDOPTERIN SYNTHASE RELATED"/>
    <property type="match status" value="1"/>
</dbReference>
<dbReference type="EC" id="2.8.1.12" evidence="3"/>
<sequence>MGEMADQSLSPTVRVRLTRGPIVSENSMSLSASQRANSGAVVTFRGCVRDCETDESEMTRPILGLKYEIYEPMTSRELHRLASEYATTHGVIAVEVEHSYDFVANGECSFVLQVAARHRREAITFMDEFISAMKRHVPIWKVPHWQATDRKS</sequence>
<evidence type="ECO:0000256" key="8">
    <source>
        <dbReference type="ARBA" id="ARBA00030407"/>
    </source>
</evidence>
<evidence type="ECO:0000256" key="3">
    <source>
        <dbReference type="ARBA" id="ARBA00011950"/>
    </source>
</evidence>
<dbReference type="Proteomes" id="UP000011885">
    <property type="component" value="Unassembled WGS sequence"/>
</dbReference>
<evidence type="ECO:0000256" key="4">
    <source>
        <dbReference type="ARBA" id="ARBA00013858"/>
    </source>
</evidence>
<evidence type="ECO:0000256" key="10">
    <source>
        <dbReference type="ARBA" id="ARBA00032474"/>
    </source>
</evidence>
<dbReference type="SUPFAM" id="SSF54690">
    <property type="entry name" value="Molybdopterin synthase subunit MoaE"/>
    <property type="match status" value="1"/>
</dbReference>
<protein>
    <recommendedName>
        <fullName evidence="4">Molybdopterin synthase catalytic subunit</fullName>
        <ecNumber evidence="3">2.8.1.12</ecNumber>
    </recommendedName>
    <alternativeName>
        <fullName evidence="9">MPT synthase subunit 2</fullName>
    </alternativeName>
    <alternativeName>
        <fullName evidence="7">Molybdenum cofactor biosynthesis protein E</fullName>
    </alternativeName>
    <alternativeName>
        <fullName evidence="8">Molybdopterin-converting factor large subunit</fullName>
    </alternativeName>
    <alternativeName>
        <fullName evidence="10">Molybdopterin-converting factor subunit 2</fullName>
    </alternativeName>
</protein>
<comment type="catalytic activity">
    <reaction evidence="11">
        <text>2 [molybdopterin-synthase sulfur-carrier protein]-C-terminal-Gly-aminoethanethioate + cyclic pyranopterin phosphate + H2O = molybdopterin + 2 [molybdopterin-synthase sulfur-carrier protein]-C-terminal Gly-Gly + 2 H(+)</text>
        <dbReference type="Rhea" id="RHEA:26333"/>
        <dbReference type="Rhea" id="RHEA-COMP:12202"/>
        <dbReference type="Rhea" id="RHEA-COMP:19907"/>
        <dbReference type="ChEBI" id="CHEBI:15377"/>
        <dbReference type="ChEBI" id="CHEBI:15378"/>
        <dbReference type="ChEBI" id="CHEBI:58698"/>
        <dbReference type="ChEBI" id="CHEBI:59648"/>
        <dbReference type="ChEBI" id="CHEBI:90778"/>
        <dbReference type="ChEBI" id="CHEBI:232372"/>
        <dbReference type="EC" id="2.8.1.12"/>
    </reaction>
</comment>
<reference evidence="12 13" key="1">
    <citation type="journal article" date="2013" name="Mar. Genomics">
        <title>Expression of sulfatases in Rhodopirellula baltica and the diversity of sulfatases in the genus Rhodopirellula.</title>
        <authorList>
            <person name="Wegner C.E."/>
            <person name="Richter-Heitmann T."/>
            <person name="Klindworth A."/>
            <person name="Klockow C."/>
            <person name="Richter M."/>
            <person name="Achstetter T."/>
            <person name="Glockner F.O."/>
            <person name="Harder J."/>
        </authorList>
    </citation>
    <scope>NUCLEOTIDE SEQUENCE [LARGE SCALE GENOMIC DNA]</scope>
    <source>
        <strain evidence="12 13">SM41</strain>
    </source>
</reference>
<comment type="caution">
    <text evidence="12">The sequence shown here is derived from an EMBL/GenBank/DDBJ whole genome shotgun (WGS) entry which is preliminary data.</text>
</comment>
<evidence type="ECO:0000256" key="2">
    <source>
        <dbReference type="ARBA" id="ARBA00005426"/>
    </source>
</evidence>
<evidence type="ECO:0000256" key="1">
    <source>
        <dbReference type="ARBA" id="ARBA00005046"/>
    </source>
</evidence>
<dbReference type="Pfam" id="PF02391">
    <property type="entry name" value="MoaE"/>
    <property type="match status" value="1"/>
</dbReference>
<comment type="similarity">
    <text evidence="2">Belongs to the MoaE family.</text>
</comment>
<dbReference type="PATRIC" id="fig|1263870.3.peg.19"/>
<dbReference type="AlphaFoldDB" id="M5UAM7"/>
<keyword evidence="5" id="KW-0501">Molybdenum cofactor biosynthesis</keyword>
<evidence type="ECO:0000256" key="9">
    <source>
        <dbReference type="ARBA" id="ARBA00030781"/>
    </source>
</evidence>
<evidence type="ECO:0000256" key="11">
    <source>
        <dbReference type="ARBA" id="ARBA00049878"/>
    </source>
</evidence>
<evidence type="ECO:0000313" key="13">
    <source>
        <dbReference type="Proteomes" id="UP000011885"/>
    </source>
</evidence>
<evidence type="ECO:0000256" key="6">
    <source>
        <dbReference type="ARBA" id="ARBA00026066"/>
    </source>
</evidence>
<dbReference type="GO" id="GO:0006777">
    <property type="term" value="P:Mo-molybdopterin cofactor biosynthetic process"/>
    <property type="evidence" value="ECO:0007669"/>
    <property type="project" value="UniProtKB-KW"/>
</dbReference>
<evidence type="ECO:0000256" key="7">
    <source>
        <dbReference type="ARBA" id="ARBA00029745"/>
    </source>
</evidence>
<dbReference type="InterPro" id="IPR036563">
    <property type="entry name" value="MoaE_sf"/>
</dbReference>
<evidence type="ECO:0000313" key="12">
    <source>
        <dbReference type="EMBL" id="EMI58487.1"/>
    </source>
</evidence>
<dbReference type="InterPro" id="IPR003448">
    <property type="entry name" value="Mopterin_biosynth_MoaE"/>
</dbReference>
<dbReference type="CDD" id="cd00756">
    <property type="entry name" value="MoaE"/>
    <property type="match status" value="1"/>
</dbReference>
<organism evidence="12 13">
    <name type="scientific">Rhodopirellula sallentina SM41</name>
    <dbReference type="NCBI Taxonomy" id="1263870"/>
    <lineage>
        <taxon>Bacteria</taxon>
        <taxon>Pseudomonadati</taxon>
        <taxon>Planctomycetota</taxon>
        <taxon>Planctomycetia</taxon>
        <taxon>Pirellulales</taxon>
        <taxon>Pirellulaceae</taxon>
        <taxon>Rhodopirellula</taxon>
    </lineage>
</organism>
<accession>M5UAM7</accession>
<gene>
    <name evidence="12" type="ORF">RSSM_00014</name>
</gene>